<evidence type="ECO:0000313" key="2">
    <source>
        <dbReference type="Proteomes" id="UP000006180"/>
    </source>
</evidence>
<dbReference type="EMBL" id="CP003563">
    <property type="protein sequence ID" value="AFL52845.1"/>
    <property type="molecule type" value="Genomic_DNA"/>
</dbReference>
<dbReference type="STRING" id="1185652.USDA257_c43060"/>
<organism evidence="1 2">
    <name type="scientific">Sinorhizobium fredii (strain USDA 257)</name>
    <dbReference type="NCBI Taxonomy" id="1185652"/>
    <lineage>
        <taxon>Bacteria</taxon>
        <taxon>Pseudomonadati</taxon>
        <taxon>Pseudomonadota</taxon>
        <taxon>Alphaproteobacteria</taxon>
        <taxon>Hyphomicrobiales</taxon>
        <taxon>Rhizobiaceae</taxon>
        <taxon>Sinorhizobium/Ensifer group</taxon>
        <taxon>Sinorhizobium</taxon>
    </lineage>
</organism>
<dbReference type="Proteomes" id="UP000006180">
    <property type="component" value="Chromosome"/>
</dbReference>
<gene>
    <name evidence="1" type="ORF">USDA257_c43060</name>
</gene>
<accession>I3XAD9</accession>
<dbReference type="PATRIC" id="fig|1185652.3.peg.4472"/>
<name>I3XAD9_SINF2</name>
<dbReference type="HOGENOM" id="CLU_2144163_0_0_5"/>
<sequence>MRSWRVETCRASEYGYGMKNVRYLCLFLATLPLILSSCSESATPAVSARASGKVQAATKTAAKPSPRQCSTPAQVCPYGTGPAGEPCSCWATDGTPDVGVTTMGTQLSPERD</sequence>
<dbReference type="KEGG" id="sfd:USDA257_c43060"/>
<dbReference type="AlphaFoldDB" id="I3XAD9"/>
<evidence type="ECO:0000313" key="1">
    <source>
        <dbReference type="EMBL" id="AFL52845.1"/>
    </source>
</evidence>
<proteinExistence type="predicted"/>
<protein>
    <submittedName>
        <fullName evidence="1">Uncharacterized protein</fullName>
    </submittedName>
</protein>
<reference evidence="1 2" key="1">
    <citation type="journal article" date="2012" name="J. Bacteriol.">
        <title>Complete genome sequence of the broad-host-range strain Sinorhizobium fredii USDA257.</title>
        <authorList>
            <person name="Schuldes J."/>
            <person name="Rodriguez Orbegoso M."/>
            <person name="Schmeisser C."/>
            <person name="Krishnan H.B."/>
            <person name="Daniel R."/>
            <person name="Streit W.R."/>
        </authorList>
    </citation>
    <scope>NUCLEOTIDE SEQUENCE [LARGE SCALE GENOMIC DNA]</scope>
    <source>
        <strain evidence="1 2">USDA 257</strain>
    </source>
</reference>